<keyword evidence="2" id="KW-0812">Transmembrane</keyword>
<dbReference type="InterPro" id="IPR031983">
    <property type="entry name" value="DUF4786"/>
</dbReference>
<dbReference type="AlphaFoldDB" id="W5JCI0"/>
<reference evidence="3" key="2">
    <citation type="submission" date="2010-05" db="EMBL/GenBank/DDBJ databases">
        <authorList>
            <person name="Almeida L.G."/>
            <person name="Nicolas M.F."/>
            <person name="Souza R.C."/>
            <person name="Vasconcelos A.T.R."/>
        </authorList>
    </citation>
    <scope>NUCLEOTIDE SEQUENCE</scope>
</reference>
<keyword evidence="2" id="KW-1133">Transmembrane helix</keyword>
<evidence type="ECO:0000256" key="2">
    <source>
        <dbReference type="SAM" id="Phobius"/>
    </source>
</evidence>
<dbReference type="HOGENOM" id="CLU_716147_0_0_1"/>
<evidence type="ECO:0000313" key="5">
    <source>
        <dbReference type="Proteomes" id="UP000000673"/>
    </source>
</evidence>
<dbReference type="EMBL" id="ADMH02001893">
    <property type="protein sequence ID" value="ETN60590.1"/>
    <property type="molecule type" value="Genomic_DNA"/>
</dbReference>
<reference evidence="3" key="3">
    <citation type="journal article" date="2013" name="Nucleic Acids Res.">
        <title>The genome of Anopheles darlingi, the main neotropical malaria vector.</title>
        <authorList>
            <person name="Marinotti O."/>
            <person name="Cerqueira G.C."/>
            <person name="de Almeida L.G."/>
            <person name="Ferro M.I."/>
            <person name="Loreto E.L."/>
            <person name="Zaha A."/>
            <person name="Teixeira S.M."/>
            <person name="Wespiser A.R."/>
            <person name="Almeida E Silva A."/>
            <person name="Schlindwein A.D."/>
            <person name="Pacheco A.C."/>
            <person name="Silva A.L."/>
            <person name="Graveley B.R."/>
            <person name="Walenz B.P."/>
            <person name="Lima Bde A."/>
            <person name="Ribeiro C.A."/>
            <person name="Nunes-Silva C.G."/>
            <person name="de Carvalho C.R."/>
            <person name="Soares C.M."/>
            <person name="de Menezes C.B."/>
            <person name="Matiolli C."/>
            <person name="Caffrey D."/>
            <person name="Araujo D.A."/>
            <person name="de Oliveira D.M."/>
            <person name="Golenbock D."/>
            <person name="Grisard E.C."/>
            <person name="Fantinatti-Garboggini F."/>
            <person name="de Carvalho F.M."/>
            <person name="Barcellos F.G."/>
            <person name="Prosdocimi F."/>
            <person name="May G."/>
            <person name="Azevedo Junior G.M."/>
            <person name="Guimaraes G.M."/>
            <person name="Goldman G.H."/>
            <person name="Padilha I.Q."/>
            <person name="Batista Jda S."/>
            <person name="Ferro J.A."/>
            <person name="Ribeiro J.M."/>
            <person name="Fietto J.L."/>
            <person name="Dabbas K.M."/>
            <person name="Cerdeira L."/>
            <person name="Agnez-Lima L.F."/>
            <person name="Brocchi M."/>
            <person name="de Carvalho M.O."/>
            <person name="Teixeira Mde M."/>
            <person name="Diniz Maia Mde M."/>
            <person name="Goldman M.H."/>
            <person name="Cruz Schneider M.P."/>
            <person name="Felipe M.S."/>
            <person name="Hungria M."/>
            <person name="Nicolas M.F."/>
            <person name="Pereira M."/>
            <person name="Montes M.A."/>
            <person name="Cantao M.E."/>
            <person name="Vincentz M."/>
            <person name="Rafael M.S."/>
            <person name="Silverman N."/>
            <person name="Stoco P.H."/>
            <person name="Souza R.C."/>
            <person name="Vicentini R."/>
            <person name="Gazzinelli R.T."/>
            <person name="Neves Rde O."/>
            <person name="Silva R."/>
            <person name="Astolfi-Filho S."/>
            <person name="Maciel T.E."/>
            <person name="Urmenyi T.P."/>
            <person name="Tadei W.P."/>
            <person name="Camargo E.P."/>
            <person name="de Vasconcelos A.T."/>
        </authorList>
    </citation>
    <scope>NUCLEOTIDE SEQUENCE</scope>
</reference>
<protein>
    <submittedName>
        <fullName evidence="3 4">Uncharacterized protein</fullName>
    </submittedName>
</protein>
<evidence type="ECO:0000313" key="3">
    <source>
        <dbReference type="EMBL" id="ETN60590.1"/>
    </source>
</evidence>
<feature type="compositionally biased region" description="Basic and acidic residues" evidence="1">
    <location>
        <begin position="178"/>
        <end position="191"/>
    </location>
</feature>
<feature type="compositionally biased region" description="Polar residues" evidence="1">
    <location>
        <begin position="352"/>
        <end position="362"/>
    </location>
</feature>
<evidence type="ECO:0000313" key="4">
    <source>
        <dbReference type="EnsemblMetazoa" id="ADAC007771-PA"/>
    </source>
</evidence>
<proteinExistence type="predicted"/>
<reference evidence="3 5" key="1">
    <citation type="journal article" date="2010" name="BMC Genomics">
        <title>Combination of measures distinguishes pre-miRNAs from other stem-loops in the genome of the newly sequenced Anopheles darlingi.</title>
        <authorList>
            <person name="Mendes N.D."/>
            <person name="Freitas A.T."/>
            <person name="Vasconcelos A.T."/>
            <person name="Sagot M.F."/>
        </authorList>
    </citation>
    <scope>NUCLEOTIDE SEQUENCE</scope>
</reference>
<dbReference type="EnsemblMetazoa" id="ADAC007771-RA">
    <property type="protein sequence ID" value="ADAC007771-PA"/>
    <property type="gene ID" value="ADAC007771"/>
</dbReference>
<accession>W5JCI0</accession>
<feature type="transmembrane region" description="Helical" evidence="2">
    <location>
        <begin position="27"/>
        <end position="47"/>
    </location>
</feature>
<keyword evidence="5" id="KW-1185">Reference proteome</keyword>
<name>W5JCI0_ANODA</name>
<dbReference type="eggNOG" id="ENOG502SEF0">
    <property type="taxonomic scope" value="Eukaryota"/>
</dbReference>
<sequence>MGRRAYFVREEDINCWKNAFHRHRLRLGVVVPIAVLLLLLVGCVTANDKSTTRTATTTITTKVTKAGEGKTQVQHVQVSEGRVGPIRGAKERKATPITYIKTLGVPPVANELHHAEPKLLDQTASNGSSGKQKNGNRFAPKSLDVAHSAAKDLSNAELFSKLGLGRVRPSTNHHRKRLAEESRHHGRPDDSHMYVIKLPPNPYYYAHNVAPQNSIADVGKQVPVGFKSNGKPARIYHWNIPVLKKMLGAKQSRHPNSRRHDDIDELIDIKEIPTWTKPWEGAAAPREKSLLKQLPIGATGAGAGAATAATSTGLEQSGDRVIVASKKKFPTYYAPVKKQSSGGGKSKKHTNGKYNTGSNGKPQSFYILGDKESRTKIMSHSPSVAV</sequence>
<reference evidence="4" key="4">
    <citation type="submission" date="2015-06" db="UniProtKB">
        <authorList>
            <consortium name="EnsemblMetazoa"/>
        </authorList>
    </citation>
    <scope>IDENTIFICATION</scope>
</reference>
<dbReference type="Pfam" id="PF16027">
    <property type="entry name" value="DUF4786"/>
    <property type="match status" value="1"/>
</dbReference>
<feature type="region of interest" description="Disordered" evidence="1">
    <location>
        <begin position="335"/>
        <end position="373"/>
    </location>
</feature>
<dbReference type="OMA" id="IKEIPTW"/>
<dbReference type="VEuPathDB" id="VectorBase:ADAC007771"/>
<evidence type="ECO:0000256" key="1">
    <source>
        <dbReference type="SAM" id="MobiDB-lite"/>
    </source>
</evidence>
<dbReference type="VEuPathDB" id="VectorBase:ADAR2_003547"/>
<keyword evidence="2" id="KW-0472">Membrane</keyword>
<feature type="region of interest" description="Disordered" evidence="1">
    <location>
        <begin position="167"/>
        <end position="191"/>
    </location>
</feature>
<organism evidence="3">
    <name type="scientific">Anopheles darlingi</name>
    <name type="common">Mosquito</name>
    <dbReference type="NCBI Taxonomy" id="43151"/>
    <lineage>
        <taxon>Eukaryota</taxon>
        <taxon>Metazoa</taxon>
        <taxon>Ecdysozoa</taxon>
        <taxon>Arthropoda</taxon>
        <taxon>Hexapoda</taxon>
        <taxon>Insecta</taxon>
        <taxon>Pterygota</taxon>
        <taxon>Neoptera</taxon>
        <taxon>Endopterygota</taxon>
        <taxon>Diptera</taxon>
        <taxon>Nematocera</taxon>
        <taxon>Culicoidea</taxon>
        <taxon>Culicidae</taxon>
        <taxon>Anophelinae</taxon>
        <taxon>Anopheles</taxon>
    </lineage>
</organism>
<dbReference type="Proteomes" id="UP000000673">
    <property type="component" value="Unassembled WGS sequence"/>
</dbReference>
<gene>
    <name evidence="3" type="ORF">AND_007771</name>
</gene>